<evidence type="ECO:0000313" key="2">
    <source>
        <dbReference type="Proteomes" id="UP000499080"/>
    </source>
</evidence>
<dbReference type="AlphaFoldDB" id="A0A4Y2A5T8"/>
<accession>A0A4Y2A5T8</accession>
<sequence>MLPKGIVGKRFADVTLKRKVQVFTMAAMENTKLIDKDPVVFNSNQLFHRIVCVLRSADDPEGCLQYEWAPYLPSLFDDVGLRARRRRF</sequence>
<gene>
    <name evidence="1" type="ORF">AVEN_235513_1</name>
</gene>
<name>A0A4Y2A5T8_ARAVE</name>
<keyword evidence="2" id="KW-1185">Reference proteome</keyword>
<protein>
    <submittedName>
        <fullName evidence="1">Uncharacterized protein</fullName>
    </submittedName>
</protein>
<proteinExistence type="predicted"/>
<dbReference type="EMBL" id="BGPR01000005">
    <property type="protein sequence ID" value="GBL74606.1"/>
    <property type="molecule type" value="Genomic_DNA"/>
</dbReference>
<organism evidence="1 2">
    <name type="scientific">Araneus ventricosus</name>
    <name type="common">Orbweaver spider</name>
    <name type="synonym">Epeira ventricosa</name>
    <dbReference type="NCBI Taxonomy" id="182803"/>
    <lineage>
        <taxon>Eukaryota</taxon>
        <taxon>Metazoa</taxon>
        <taxon>Ecdysozoa</taxon>
        <taxon>Arthropoda</taxon>
        <taxon>Chelicerata</taxon>
        <taxon>Arachnida</taxon>
        <taxon>Araneae</taxon>
        <taxon>Araneomorphae</taxon>
        <taxon>Entelegynae</taxon>
        <taxon>Araneoidea</taxon>
        <taxon>Araneidae</taxon>
        <taxon>Araneus</taxon>
    </lineage>
</organism>
<comment type="caution">
    <text evidence="1">The sequence shown here is derived from an EMBL/GenBank/DDBJ whole genome shotgun (WGS) entry which is preliminary data.</text>
</comment>
<reference evidence="1 2" key="1">
    <citation type="journal article" date="2019" name="Sci. Rep.">
        <title>Orb-weaving spider Araneus ventricosus genome elucidates the spidroin gene catalogue.</title>
        <authorList>
            <person name="Kono N."/>
            <person name="Nakamura H."/>
            <person name="Ohtoshi R."/>
            <person name="Moran D.A.P."/>
            <person name="Shinohara A."/>
            <person name="Yoshida Y."/>
            <person name="Fujiwara M."/>
            <person name="Mori M."/>
            <person name="Tomita M."/>
            <person name="Arakawa K."/>
        </authorList>
    </citation>
    <scope>NUCLEOTIDE SEQUENCE [LARGE SCALE GENOMIC DNA]</scope>
</reference>
<dbReference type="Proteomes" id="UP000499080">
    <property type="component" value="Unassembled WGS sequence"/>
</dbReference>
<dbReference type="OrthoDB" id="6760986at2759"/>
<evidence type="ECO:0000313" key="1">
    <source>
        <dbReference type="EMBL" id="GBL74606.1"/>
    </source>
</evidence>